<comment type="caution">
    <text evidence="1">The sequence shown here is derived from an EMBL/GenBank/DDBJ whole genome shotgun (WGS) entry which is preliminary data.</text>
</comment>
<keyword evidence="2" id="KW-1185">Reference proteome</keyword>
<reference evidence="1" key="1">
    <citation type="submission" date="2022-04" db="EMBL/GenBank/DDBJ databases">
        <title>Genome of the entomopathogenic fungus Entomophthora muscae.</title>
        <authorList>
            <person name="Elya C."/>
            <person name="Lovett B.R."/>
            <person name="Lee E."/>
            <person name="Macias A.M."/>
            <person name="Hajek A.E."/>
            <person name="De Bivort B.L."/>
            <person name="Kasson M.T."/>
            <person name="De Fine Licht H.H."/>
            <person name="Stajich J.E."/>
        </authorList>
    </citation>
    <scope>NUCLEOTIDE SEQUENCE</scope>
    <source>
        <strain evidence="1">Berkeley</strain>
    </source>
</reference>
<dbReference type="EMBL" id="QTSX02006397">
    <property type="protein sequence ID" value="KAJ9055523.1"/>
    <property type="molecule type" value="Genomic_DNA"/>
</dbReference>
<organism evidence="1 2">
    <name type="scientific">Entomophthora muscae</name>
    <dbReference type="NCBI Taxonomy" id="34485"/>
    <lineage>
        <taxon>Eukaryota</taxon>
        <taxon>Fungi</taxon>
        <taxon>Fungi incertae sedis</taxon>
        <taxon>Zoopagomycota</taxon>
        <taxon>Entomophthoromycotina</taxon>
        <taxon>Entomophthoromycetes</taxon>
        <taxon>Entomophthorales</taxon>
        <taxon>Entomophthoraceae</taxon>
        <taxon>Entomophthora</taxon>
    </lineage>
</organism>
<proteinExistence type="predicted"/>
<sequence>MLQLAGIEYDLFETQRFQHGIELAQTAPNLSLYDAIVSVGGDGVLHEVVNGSLTREDWKEVIKVPFGILPAGSANGVAVTLGFSDFHLASLNIIRGNTQKYDIAALYCTNRGDEITYSVLDAVNGYFSDVDDTADEFRWMGPLRLTVAAVVRSIFLKKYRTRIYYLPDDTNIDNYTVIKDKESPASLESGSKERFLKPGPKPSIPNVIKGYNCVTDPISERLSESWNVVDGAFGVTTITNVPFLTKDFRISGTASTSNGTLSLVHESKRLSAFGFLDALLKETSDPTKGEFVSNMKETLVHCVIIESLGLITKDKPANPNAGPSPHSQIIENRLVSWNPTAPGTFRVDGEVLKGTTAIQVQVLPGLINFICPNWL</sequence>
<evidence type="ECO:0000313" key="2">
    <source>
        <dbReference type="Proteomes" id="UP001165960"/>
    </source>
</evidence>
<evidence type="ECO:0000313" key="1">
    <source>
        <dbReference type="EMBL" id="KAJ9055523.1"/>
    </source>
</evidence>
<name>A0ACC2RZT6_9FUNG</name>
<protein>
    <submittedName>
        <fullName evidence="1">Uncharacterized protein</fullName>
    </submittedName>
</protein>
<accession>A0ACC2RZT6</accession>
<dbReference type="Proteomes" id="UP001165960">
    <property type="component" value="Unassembled WGS sequence"/>
</dbReference>
<gene>
    <name evidence="1" type="ORF">DSO57_1003221</name>
</gene>